<keyword evidence="11" id="KW-1185">Reference proteome</keyword>
<dbReference type="RefSeq" id="XP_018293001.1">
    <property type="nucleotide sequence ID" value="XM_018444066.1"/>
</dbReference>
<feature type="domain" description="Protein kinase" evidence="9">
    <location>
        <begin position="68"/>
        <end position="411"/>
    </location>
</feature>
<evidence type="ECO:0000313" key="11">
    <source>
        <dbReference type="Proteomes" id="UP000077315"/>
    </source>
</evidence>
<name>A0A163APS0_PHYB8</name>
<dbReference type="InParanoid" id="A0A163APS0"/>
<keyword evidence="4" id="KW-0808">Transferase</keyword>
<evidence type="ECO:0000259" key="9">
    <source>
        <dbReference type="PROSITE" id="PS50011"/>
    </source>
</evidence>
<sequence>NPLYALTRRLAETYELRNAQFQYNPRRNPKRALTRPSKPAKNDGYDNENNDYILRVGDVLGEGQEHGYRIIDLLGQGTFGQVVKCEKLKTKELFSVKVIKNKAAYLAQSSMEVEILKQASKQETDIYLSQRINPDDQDSILKFEESFTHKNHLCIVFELLSVNLYELIKQNGFKGLSVDLVRVITAQLLDTLTLLQHAKLIHCDLKPENILLKRVDSPAIKIIDFGSACHDSNKMYTYIQSRFYRSPEVLLGIPYTYSIDMWSLGCVVAELFLGIPLFPGSSEYNQLTRITEMLGYPSAKMIRKARNPSRFFNKHDRGNGCFEYTIKSRDQYTQEQRKNEMHSKQYFPHNTLEDLILNFKGVSRANPTMSDEQIQLDIIKRHALIDFLKKILEIDPEKRLMPQEARMHPFITGE</sequence>
<organism evidence="10 11">
    <name type="scientific">Phycomyces blakesleeanus (strain ATCC 8743b / DSM 1359 / FGSC 10004 / NBRC 33097 / NRRL 1555)</name>
    <dbReference type="NCBI Taxonomy" id="763407"/>
    <lineage>
        <taxon>Eukaryota</taxon>
        <taxon>Fungi</taxon>
        <taxon>Fungi incertae sedis</taxon>
        <taxon>Mucoromycota</taxon>
        <taxon>Mucoromycotina</taxon>
        <taxon>Mucoromycetes</taxon>
        <taxon>Mucorales</taxon>
        <taxon>Phycomycetaceae</taxon>
        <taxon>Phycomyces</taxon>
    </lineage>
</organism>
<dbReference type="InterPro" id="IPR050494">
    <property type="entry name" value="Ser_Thr_dual-spec_kinase"/>
</dbReference>
<evidence type="ECO:0000256" key="8">
    <source>
        <dbReference type="SAM" id="MobiDB-lite"/>
    </source>
</evidence>
<dbReference type="InterPro" id="IPR008271">
    <property type="entry name" value="Ser/Thr_kinase_AS"/>
</dbReference>
<dbReference type="PROSITE" id="PS50011">
    <property type="entry name" value="PROTEIN_KINASE_DOM"/>
    <property type="match status" value="1"/>
</dbReference>
<comment type="similarity">
    <text evidence="1">Belongs to the protein kinase superfamily. CMGC Ser/Thr protein kinase family. MNB/DYRK subfamily.</text>
</comment>
<keyword evidence="5" id="KW-0547">Nucleotide-binding</keyword>
<evidence type="ECO:0000256" key="4">
    <source>
        <dbReference type="ARBA" id="ARBA00022679"/>
    </source>
</evidence>
<gene>
    <name evidence="10" type="ORF">PHYBLDRAFT_98660</name>
</gene>
<dbReference type="GeneID" id="29004971"/>
<dbReference type="SUPFAM" id="SSF56112">
    <property type="entry name" value="Protein kinase-like (PK-like)"/>
    <property type="match status" value="1"/>
</dbReference>
<reference evidence="11" key="1">
    <citation type="submission" date="2015-06" db="EMBL/GenBank/DDBJ databases">
        <title>Expansion of signal transduction pathways in fungi by whole-genome duplication.</title>
        <authorList>
            <consortium name="DOE Joint Genome Institute"/>
            <person name="Corrochano L.M."/>
            <person name="Kuo A."/>
            <person name="Marcet-Houben M."/>
            <person name="Polaino S."/>
            <person name="Salamov A."/>
            <person name="Villalobos J.M."/>
            <person name="Alvarez M.I."/>
            <person name="Avalos J."/>
            <person name="Benito E.P."/>
            <person name="Benoit I."/>
            <person name="Burger G."/>
            <person name="Camino L.P."/>
            <person name="Canovas D."/>
            <person name="Cerda-Olmedo E."/>
            <person name="Cheng J.-F."/>
            <person name="Dominguez A."/>
            <person name="Elias M."/>
            <person name="Eslava A.P."/>
            <person name="Glaser F."/>
            <person name="Grimwood J."/>
            <person name="Gutierrez G."/>
            <person name="Heitman J."/>
            <person name="Henrissat B."/>
            <person name="Iturriaga E.A."/>
            <person name="Lang B.F."/>
            <person name="Lavin J.L."/>
            <person name="Lee S."/>
            <person name="Li W."/>
            <person name="Lindquist E."/>
            <person name="Lopez-Garcia S."/>
            <person name="Luque E.M."/>
            <person name="Marcos A.T."/>
            <person name="Martin J."/>
            <person name="McCluskey K."/>
            <person name="Medina H.R."/>
            <person name="Miralles-Duran A."/>
            <person name="Miyazaki A."/>
            <person name="Munoz-Torres E."/>
            <person name="Oguiza J.A."/>
            <person name="Ohm R."/>
            <person name="Olmedo M."/>
            <person name="Orejas M."/>
            <person name="Ortiz-Castellanos L."/>
            <person name="Pisabarro A.G."/>
            <person name="Rodriguez-Romero J."/>
            <person name="Ruiz-Herrera J."/>
            <person name="Ruiz-Vazquez R."/>
            <person name="Sanz C."/>
            <person name="Schackwitz W."/>
            <person name="Schmutz J."/>
            <person name="Shahriari M."/>
            <person name="Shelest E."/>
            <person name="Silva-Franco F."/>
            <person name="Soanes D."/>
            <person name="Syed K."/>
            <person name="Tagua V.G."/>
            <person name="Talbot N.J."/>
            <person name="Thon M."/>
            <person name="De vries R.P."/>
            <person name="Wiebenga A."/>
            <person name="Yadav J.S."/>
            <person name="Braun E.L."/>
            <person name="Baker S."/>
            <person name="Garre V."/>
            <person name="Horwitz B."/>
            <person name="Torres-Martinez S."/>
            <person name="Idnurm A."/>
            <person name="Herrera-Estrella A."/>
            <person name="Gabaldon T."/>
            <person name="Grigoriev I.V."/>
        </authorList>
    </citation>
    <scope>NUCLEOTIDE SEQUENCE [LARGE SCALE GENOMIC DNA]</scope>
    <source>
        <strain evidence="11">NRRL 1555(-)</strain>
    </source>
</reference>
<dbReference type="GO" id="GO:0004674">
    <property type="term" value="F:protein serine/threonine kinase activity"/>
    <property type="evidence" value="ECO:0007669"/>
    <property type="project" value="UniProtKB-KW"/>
</dbReference>
<evidence type="ECO:0000256" key="6">
    <source>
        <dbReference type="ARBA" id="ARBA00022777"/>
    </source>
</evidence>
<dbReference type="SMART" id="SM00220">
    <property type="entry name" value="S_TKc"/>
    <property type="match status" value="1"/>
</dbReference>
<dbReference type="PANTHER" id="PTHR24058">
    <property type="entry name" value="DUAL SPECIFICITY PROTEIN KINASE"/>
    <property type="match status" value="1"/>
</dbReference>
<proteinExistence type="inferred from homology"/>
<dbReference type="Gene3D" id="1.10.510.10">
    <property type="entry name" value="Transferase(Phosphotransferase) domain 1"/>
    <property type="match status" value="1"/>
</dbReference>
<dbReference type="VEuPathDB" id="FungiDB:PHYBLDRAFT_98660"/>
<feature type="non-terminal residue" evidence="10">
    <location>
        <position position="1"/>
    </location>
</feature>
<feature type="non-terminal residue" evidence="10">
    <location>
        <position position="414"/>
    </location>
</feature>
<keyword evidence="7" id="KW-0067">ATP-binding</keyword>
<dbReference type="AlphaFoldDB" id="A0A163APS0"/>
<dbReference type="GO" id="GO:0005524">
    <property type="term" value="F:ATP binding"/>
    <property type="evidence" value="ECO:0007669"/>
    <property type="project" value="UniProtKB-KW"/>
</dbReference>
<dbReference type="InterPro" id="IPR000719">
    <property type="entry name" value="Prot_kinase_dom"/>
</dbReference>
<dbReference type="Pfam" id="PF00069">
    <property type="entry name" value="Pkinase"/>
    <property type="match status" value="1"/>
</dbReference>
<protein>
    <recommendedName>
        <fullName evidence="9">Protein kinase domain-containing protein</fullName>
    </recommendedName>
</protein>
<evidence type="ECO:0000256" key="2">
    <source>
        <dbReference type="ARBA" id="ARBA00022527"/>
    </source>
</evidence>
<evidence type="ECO:0000313" key="10">
    <source>
        <dbReference type="EMBL" id="OAD74961.1"/>
    </source>
</evidence>
<dbReference type="GO" id="GO:0005634">
    <property type="term" value="C:nucleus"/>
    <property type="evidence" value="ECO:0007669"/>
    <property type="project" value="TreeGrafter"/>
</dbReference>
<dbReference type="InterPro" id="IPR011009">
    <property type="entry name" value="Kinase-like_dom_sf"/>
</dbReference>
<dbReference type="OrthoDB" id="9332038at2759"/>
<dbReference type="PROSITE" id="PS00108">
    <property type="entry name" value="PROTEIN_KINASE_ST"/>
    <property type="match status" value="1"/>
</dbReference>
<dbReference type="STRING" id="763407.A0A163APS0"/>
<accession>A0A163APS0</accession>
<dbReference type="GO" id="GO:0004713">
    <property type="term" value="F:protein tyrosine kinase activity"/>
    <property type="evidence" value="ECO:0007669"/>
    <property type="project" value="TreeGrafter"/>
</dbReference>
<evidence type="ECO:0000256" key="7">
    <source>
        <dbReference type="ARBA" id="ARBA00022840"/>
    </source>
</evidence>
<evidence type="ECO:0000256" key="3">
    <source>
        <dbReference type="ARBA" id="ARBA00022553"/>
    </source>
</evidence>
<evidence type="ECO:0000256" key="1">
    <source>
        <dbReference type="ARBA" id="ARBA00008867"/>
    </source>
</evidence>
<dbReference type="PANTHER" id="PTHR24058:SF17">
    <property type="entry name" value="HOMEODOMAIN INTERACTING PROTEIN KINASE, ISOFORM D"/>
    <property type="match status" value="1"/>
</dbReference>
<keyword evidence="2" id="KW-0723">Serine/threonine-protein kinase</keyword>
<dbReference type="EMBL" id="KV440978">
    <property type="protein sequence ID" value="OAD74961.1"/>
    <property type="molecule type" value="Genomic_DNA"/>
</dbReference>
<evidence type="ECO:0000256" key="5">
    <source>
        <dbReference type="ARBA" id="ARBA00022741"/>
    </source>
</evidence>
<dbReference type="GO" id="GO:0005737">
    <property type="term" value="C:cytoplasm"/>
    <property type="evidence" value="ECO:0007669"/>
    <property type="project" value="TreeGrafter"/>
</dbReference>
<keyword evidence="6" id="KW-0418">Kinase</keyword>
<dbReference type="FunFam" id="1.10.510.10:FF:000380">
    <property type="entry name" value="Serine/threonine-protein kinase ppk15"/>
    <property type="match status" value="1"/>
</dbReference>
<dbReference type="Proteomes" id="UP000077315">
    <property type="component" value="Unassembled WGS sequence"/>
</dbReference>
<dbReference type="Gene3D" id="3.30.200.20">
    <property type="entry name" value="Phosphorylase Kinase, domain 1"/>
    <property type="match status" value="1"/>
</dbReference>
<keyword evidence="3" id="KW-0597">Phosphoprotein</keyword>
<feature type="region of interest" description="Disordered" evidence="8">
    <location>
        <begin position="25"/>
        <end position="47"/>
    </location>
</feature>